<evidence type="ECO:0000313" key="3">
    <source>
        <dbReference type="Proteomes" id="UP000005938"/>
    </source>
</evidence>
<organism evidence="2 3">
    <name type="scientific">Imtechella halotolerans K1</name>
    <dbReference type="NCBI Taxonomy" id="946077"/>
    <lineage>
        <taxon>Bacteria</taxon>
        <taxon>Pseudomonadati</taxon>
        <taxon>Bacteroidota</taxon>
        <taxon>Flavobacteriia</taxon>
        <taxon>Flavobacteriales</taxon>
        <taxon>Flavobacteriaceae</taxon>
        <taxon>Imtechella</taxon>
    </lineage>
</organism>
<accession>I0WGZ2</accession>
<dbReference type="Pfam" id="PF00581">
    <property type="entry name" value="Rhodanese"/>
    <property type="match status" value="1"/>
</dbReference>
<dbReference type="PROSITE" id="PS50206">
    <property type="entry name" value="RHODANESE_3"/>
    <property type="match status" value="1"/>
</dbReference>
<dbReference type="STRING" id="946077.W5A_05568"/>
<keyword evidence="3" id="KW-1185">Reference proteome</keyword>
<reference evidence="2 3" key="1">
    <citation type="journal article" date="2012" name="J. Bacteriol.">
        <title>Genome Sequence of the Halotolerant Bacterium Imtechella halotolerans K1T.</title>
        <authorList>
            <person name="Kumar S."/>
            <person name="Vikram S."/>
            <person name="Subramanian S."/>
            <person name="Raghava G.P."/>
            <person name="Pinnaka A.K."/>
        </authorList>
    </citation>
    <scope>NUCLEOTIDE SEQUENCE [LARGE SCALE GENOMIC DNA]</scope>
    <source>
        <strain evidence="2 3">K1</strain>
    </source>
</reference>
<dbReference type="SMART" id="SM00450">
    <property type="entry name" value="RHOD"/>
    <property type="match status" value="1"/>
</dbReference>
<dbReference type="CDD" id="cd00158">
    <property type="entry name" value="RHOD"/>
    <property type="match status" value="1"/>
</dbReference>
<dbReference type="Proteomes" id="UP000005938">
    <property type="component" value="Unassembled WGS sequence"/>
</dbReference>
<dbReference type="InterPro" id="IPR050229">
    <property type="entry name" value="GlpE_sulfurtransferase"/>
</dbReference>
<dbReference type="eggNOG" id="COG0607">
    <property type="taxonomic scope" value="Bacteria"/>
</dbReference>
<dbReference type="OrthoDB" id="9808735at2"/>
<dbReference type="RefSeq" id="WP_008238265.1">
    <property type="nucleotide sequence ID" value="NZ_AJJU01000004.1"/>
</dbReference>
<evidence type="ECO:0000259" key="1">
    <source>
        <dbReference type="PROSITE" id="PS50206"/>
    </source>
</evidence>
<evidence type="ECO:0000313" key="2">
    <source>
        <dbReference type="EMBL" id="EID75658.1"/>
    </source>
</evidence>
<dbReference type="EMBL" id="AJJU01000004">
    <property type="protein sequence ID" value="EID75658.1"/>
    <property type="molecule type" value="Genomic_DNA"/>
</dbReference>
<dbReference type="AlphaFoldDB" id="I0WGZ2"/>
<dbReference type="InterPro" id="IPR036873">
    <property type="entry name" value="Rhodanese-like_dom_sf"/>
</dbReference>
<gene>
    <name evidence="2" type="ORF">W5A_05568</name>
</gene>
<dbReference type="InterPro" id="IPR001763">
    <property type="entry name" value="Rhodanese-like_dom"/>
</dbReference>
<dbReference type="Gene3D" id="3.40.250.10">
    <property type="entry name" value="Rhodanese-like domain"/>
    <property type="match status" value="1"/>
</dbReference>
<dbReference type="SUPFAM" id="SSF52821">
    <property type="entry name" value="Rhodanese/Cell cycle control phosphatase"/>
    <property type="match status" value="1"/>
</dbReference>
<protein>
    <submittedName>
        <fullName evidence="2">Rhodanese-like protein</fullName>
    </submittedName>
</protein>
<comment type="caution">
    <text evidence="2">The sequence shown here is derived from an EMBL/GenBank/DDBJ whole genome shotgun (WGS) entry which is preliminary data.</text>
</comment>
<name>I0WGZ2_9FLAO</name>
<dbReference type="PANTHER" id="PTHR43031:SF1">
    <property type="entry name" value="PYRIDINE NUCLEOTIDE-DISULPHIDE OXIDOREDUCTASE"/>
    <property type="match status" value="1"/>
</dbReference>
<dbReference type="PANTHER" id="PTHR43031">
    <property type="entry name" value="FAD-DEPENDENT OXIDOREDUCTASE"/>
    <property type="match status" value="1"/>
</dbReference>
<proteinExistence type="predicted"/>
<sequence length="103" mass="11439">MADLTQQEWAAQLAADENALILDVRTSEEVEEGYIPNSIHIDIYKGQGFIEEVESLDKAKNIYVYCRSGNRSGQACAIMSQLGFVNTFNLVGGFMNWEGDVAE</sequence>
<feature type="domain" description="Rhodanese" evidence="1">
    <location>
        <begin position="15"/>
        <end position="102"/>
    </location>
</feature>